<feature type="domain" description="HTH cro/C1-type" evidence="2">
    <location>
        <begin position="18"/>
        <end position="68"/>
    </location>
</feature>
<dbReference type="SMART" id="SM00530">
    <property type="entry name" value="HTH_XRE"/>
    <property type="match status" value="1"/>
</dbReference>
<dbReference type="InterPro" id="IPR001387">
    <property type="entry name" value="Cro/C1-type_HTH"/>
</dbReference>
<organism evidence="3 4">
    <name type="scientific">Archangium minus</name>
    <dbReference type="NCBI Taxonomy" id="83450"/>
    <lineage>
        <taxon>Bacteria</taxon>
        <taxon>Pseudomonadati</taxon>
        <taxon>Myxococcota</taxon>
        <taxon>Myxococcia</taxon>
        <taxon>Myxococcales</taxon>
        <taxon>Cystobacterineae</taxon>
        <taxon>Archangiaceae</taxon>
        <taxon>Archangium</taxon>
    </lineage>
</organism>
<dbReference type="Gene3D" id="1.10.260.40">
    <property type="entry name" value="lambda repressor-like DNA-binding domains"/>
    <property type="match status" value="1"/>
</dbReference>
<dbReference type="SUPFAM" id="SSF69318">
    <property type="entry name" value="Integrin alpha N-terminal domain"/>
    <property type="match status" value="1"/>
</dbReference>
<dbReference type="InterPro" id="IPR010982">
    <property type="entry name" value="Lambda_DNA-bd_dom_sf"/>
</dbReference>
<dbReference type="RefSeq" id="WP_395818562.1">
    <property type="nucleotide sequence ID" value="NZ_CP043494.1"/>
</dbReference>
<feature type="transmembrane region" description="Helical" evidence="1">
    <location>
        <begin position="154"/>
        <end position="173"/>
    </location>
</feature>
<dbReference type="Gene3D" id="2.40.128.340">
    <property type="match status" value="2"/>
</dbReference>
<dbReference type="PROSITE" id="PS50943">
    <property type="entry name" value="HTH_CROC1"/>
    <property type="match status" value="1"/>
</dbReference>
<proteinExistence type="predicted"/>
<keyword evidence="1" id="KW-0812">Transmembrane</keyword>
<dbReference type="EMBL" id="CP043494">
    <property type="protein sequence ID" value="WNG44875.1"/>
    <property type="molecule type" value="Genomic_DNA"/>
</dbReference>
<evidence type="ECO:0000256" key="1">
    <source>
        <dbReference type="SAM" id="Phobius"/>
    </source>
</evidence>
<dbReference type="Proteomes" id="UP001611383">
    <property type="component" value="Chromosome"/>
</dbReference>
<evidence type="ECO:0000259" key="2">
    <source>
        <dbReference type="PROSITE" id="PS50943"/>
    </source>
</evidence>
<evidence type="ECO:0000313" key="3">
    <source>
        <dbReference type="EMBL" id="WNG44875.1"/>
    </source>
</evidence>
<accession>A0ABY9WM71</accession>
<dbReference type="SUPFAM" id="SSF47413">
    <property type="entry name" value="lambda repressor-like DNA-binding domains"/>
    <property type="match status" value="1"/>
</dbReference>
<gene>
    <name evidence="3" type="ORF">F0U60_12810</name>
</gene>
<sequence length="633" mass="67317">MEDDLLQKRLGEAARTTREGLGLTQAQVAQKAGMSPAVYGRIERGGMMPSVPALRRLSVSLGISPAALLERSTPWTKSGKTSDGRRVPSLALVLGQGLCVERTLSKLHPGTSIDFDRTVPPLSEIEGLFFIKPTSRIENPPAHRLKHFNSMRQISYALVTLLVVFVFATRSFAQTAVIDYQSWMPPSSCNVFASPKLVSGMVHATVVGEPSYSSINHSIVLDCKDKWNGFPKGSEYQIDFDFKQGHSYRIIINAVSIGADFPPPSLRLRINSGSNGSNSLAQCDGPDQIDTFSSGLAQQVTINSGGFLNYSLQFTALPSAQSKMLVAAIPESNGYATILIRSIIVEQIAPQQFTFAGQAQVLSSFGNDYLDPGSAPFLPITGDWNGDGKTDIGLKAKDGRWFIATSTGSGFTGQAHVLSSFGNDYLDPGGAPFLPVTGDWNGDGKTDIGLKAKDGRWFIATSTGSGFTGQAQVLSSFGNDDLDPGGAPFLPITGDWNGDGKTDIGLKAKDGRWFIATSTGSGFTGQAHVLSSFGNDYLDPGGAPFLPITGDWNGDGRTDIGLKAKDGRWFVATSTGSGFTGQAQVLSSFGNDDLDPGGAPFLPVTGDWNGDGRTDIGLKAKDGRWFIATSVPK</sequence>
<keyword evidence="4" id="KW-1185">Reference proteome</keyword>
<name>A0ABY9WM71_9BACT</name>
<dbReference type="Pfam" id="PF01381">
    <property type="entry name" value="HTH_3"/>
    <property type="match status" value="1"/>
</dbReference>
<dbReference type="CDD" id="cd00093">
    <property type="entry name" value="HTH_XRE"/>
    <property type="match status" value="1"/>
</dbReference>
<protein>
    <submittedName>
        <fullName evidence="3">Helix-turn-helix domain-containing protein</fullName>
    </submittedName>
</protein>
<evidence type="ECO:0000313" key="4">
    <source>
        <dbReference type="Proteomes" id="UP001611383"/>
    </source>
</evidence>
<keyword evidence="1" id="KW-1133">Transmembrane helix</keyword>
<keyword evidence="1" id="KW-0472">Membrane</keyword>
<reference evidence="3 4" key="1">
    <citation type="submission" date="2019-08" db="EMBL/GenBank/DDBJ databases">
        <title>Archangium and Cystobacter genomes.</title>
        <authorList>
            <person name="Chen I.-C.K."/>
            <person name="Wielgoss S."/>
        </authorList>
    </citation>
    <scope>NUCLEOTIDE SEQUENCE [LARGE SCALE GENOMIC DNA]</scope>
    <source>
        <strain evidence="3 4">Cbm 6</strain>
    </source>
</reference>
<dbReference type="InterPro" id="IPR028994">
    <property type="entry name" value="Integrin_alpha_N"/>
</dbReference>